<evidence type="ECO:0000313" key="3">
    <source>
        <dbReference type="EMBL" id="ADD45362.1"/>
    </source>
</evidence>
<feature type="chain" id="PRO_5003048457" evidence="1">
    <location>
        <begin position="39"/>
        <end position="320"/>
    </location>
</feature>
<dbReference type="SUPFAM" id="SSF53474">
    <property type="entry name" value="alpha/beta-Hydrolases"/>
    <property type="match status" value="1"/>
</dbReference>
<name>D3PY33_STANL</name>
<dbReference type="KEGG" id="sna:Snas_5732"/>
<dbReference type="EMBL" id="CP001778">
    <property type="protein sequence ID" value="ADD45362.1"/>
    <property type="molecule type" value="Genomic_DNA"/>
</dbReference>
<dbReference type="PANTHER" id="PTHR37017:SF11">
    <property type="entry name" value="ESTERASE_LIPASE_THIOESTERASE DOMAIN-CONTAINING PROTEIN"/>
    <property type="match status" value="1"/>
</dbReference>
<sequence length="320" mass="33856">MPEQRNHKGRTFGRRALLGATALAAAGSTALTTRTAQARPNDPTTFVLVHGANGNAASFAALTAGLAAAGHRVLPVDLPGHGPQGNFPLSYQAPQDLDGFATAPSPVLADVTLADNVRHVTKLVRRVARHGPVILLGHSMGGATITRVANEVPDLIARLIYLTAFCCVELRSVVDAFLTPEGETTLLPTIPGTGDPEQLGVNRTNWRSADPEFIDAAREALAADYDKAAFRAALNGFEPDEAAAVATDDARGHPGSWGRVPRTYIRCTADRAIPPALQDRMIDEADAATGDNRFDVRSLDAPHLGPQDPAPLLRILTRLA</sequence>
<reference evidence="3 4" key="1">
    <citation type="journal article" date="2009" name="Stand. Genomic Sci.">
        <title>Complete genome sequence of Stackebrandtia nassauensis type strain (LLR-40K-21).</title>
        <authorList>
            <person name="Munk C."/>
            <person name="Lapidus A."/>
            <person name="Copeland A."/>
            <person name="Jando M."/>
            <person name="Mayilraj S."/>
            <person name="Glavina Del Rio T."/>
            <person name="Nolan M."/>
            <person name="Chen F."/>
            <person name="Lucas S."/>
            <person name="Tice H."/>
            <person name="Cheng J.F."/>
            <person name="Han C."/>
            <person name="Detter J.C."/>
            <person name="Bruce D."/>
            <person name="Goodwin L."/>
            <person name="Chain P."/>
            <person name="Pitluck S."/>
            <person name="Goker M."/>
            <person name="Ovchinikova G."/>
            <person name="Pati A."/>
            <person name="Ivanova N."/>
            <person name="Mavromatis K."/>
            <person name="Chen A."/>
            <person name="Palaniappan K."/>
            <person name="Land M."/>
            <person name="Hauser L."/>
            <person name="Chang Y.J."/>
            <person name="Jeffries C.D."/>
            <person name="Bristow J."/>
            <person name="Eisen J.A."/>
            <person name="Markowitz V."/>
            <person name="Hugenholtz P."/>
            <person name="Kyrpides N.C."/>
            <person name="Klenk H.P."/>
        </authorList>
    </citation>
    <scope>NUCLEOTIDE SEQUENCE [LARGE SCALE GENOMIC DNA]</scope>
    <source>
        <strain evidence="4">DSM 44728 / CIP 108903 / NRRL B-16338 / NBRC 102104 / LLR-40K-21</strain>
    </source>
</reference>
<protein>
    <submittedName>
        <fullName evidence="3">Esterase</fullName>
    </submittedName>
</protein>
<feature type="domain" description="AB hydrolase-1" evidence="2">
    <location>
        <begin position="46"/>
        <end position="306"/>
    </location>
</feature>
<dbReference type="OrthoDB" id="3827413at2"/>
<dbReference type="eggNOG" id="COG0596">
    <property type="taxonomic scope" value="Bacteria"/>
</dbReference>
<gene>
    <name evidence="3" type="ordered locus">Snas_5732</name>
</gene>
<keyword evidence="4" id="KW-1185">Reference proteome</keyword>
<dbReference type="Pfam" id="PF12697">
    <property type="entry name" value="Abhydrolase_6"/>
    <property type="match status" value="1"/>
</dbReference>
<dbReference type="InterPro" id="IPR006311">
    <property type="entry name" value="TAT_signal"/>
</dbReference>
<evidence type="ECO:0000259" key="2">
    <source>
        <dbReference type="Pfam" id="PF12697"/>
    </source>
</evidence>
<dbReference type="RefSeq" id="WP_013020933.1">
    <property type="nucleotide sequence ID" value="NC_013947.1"/>
</dbReference>
<accession>D3PY33</accession>
<dbReference type="ESTHER" id="stanl-d3py33">
    <property type="family name" value="HNLyase_Bact"/>
</dbReference>
<dbReference type="Gene3D" id="3.40.50.1820">
    <property type="entry name" value="alpha/beta hydrolase"/>
    <property type="match status" value="1"/>
</dbReference>
<evidence type="ECO:0000313" key="4">
    <source>
        <dbReference type="Proteomes" id="UP000000844"/>
    </source>
</evidence>
<dbReference type="PANTHER" id="PTHR37017">
    <property type="entry name" value="AB HYDROLASE-1 DOMAIN-CONTAINING PROTEIN-RELATED"/>
    <property type="match status" value="1"/>
</dbReference>
<dbReference type="STRING" id="446470.Snas_5732"/>
<dbReference type="Proteomes" id="UP000000844">
    <property type="component" value="Chromosome"/>
</dbReference>
<keyword evidence="1" id="KW-0732">Signal</keyword>
<dbReference type="InterPro" id="IPR052897">
    <property type="entry name" value="Sec-Metab_Biosynth_Hydrolase"/>
</dbReference>
<evidence type="ECO:0000256" key="1">
    <source>
        <dbReference type="SAM" id="SignalP"/>
    </source>
</evidence>
<feature type="signal peptide" evidence="1">
    <location>
        <begin position="1"/>
        <end position="38"/>
    </location>
</feature>
<dbReference type="GO" id="GO:0003824">
    <property type="term" value="F:catalytic activity"/>
    <property type="evidence" value="ECO:0007669"/>
    <property type="project" value="UniProtKB-ARBA"/>
</dbReference>
<organism evidence="3 4">
    <name type="scientific">Stackebrandtia nassauensis (strain DSM 44728 / CIP 108903 / NRRL B-16338 / NBRC 102104 / LLR-40K-21)</name>
    <dbReference type="NCBI Taxonomy" id="446470"/>
    <lineage>
        <taxon>Bacteria</taxon>
        <taxon>Bacillati</taxon>
        <taxon>Actinomycetota</taxon>
        <taxon>Actinomycetes</taxon>
        <taxon>Glycomycetales</taxon>
        <taxon>Glycomycetaceae</taxon>
        <taxon>Stackebrandtia</taxon>
    </lineage>
</organism>
<dbReference type="InterPro" id="IPR029058">
    <property type="entry name" value="AB_hydrolase_fold"/>
</dbReference>
<dbReference type="AlphaFoldDB" id="D3PY33"/>
<proteinExistence type="predicted"/>
<dbReference type="PROSITE" id="PS51318">
    <property type="entry name" value="TAT"/>
    <property type="match status" value="1"/>
</dbReference>
<dbReference type="HOGENOM" id="CLU_046066_3_0_11"/>
<dbReference type="InterPro" id="IPR000073">
    <property type="entry name" value="AB_hydrolase_1"/>
</dbReference>